<gene>
    <name evidence="1" type="ORF">OIU74_016539</name>
</gene>
<accession>A0A9Q0SSJ6</accession>
<reference evidence="1" key="1">
    <citation type="submission" date="2022-11" db="EMBL/GenBank/DDBJ databases">
        <authorList>
            <person name="Hyden B.L."/>
            <person name="Feng K."/>
            <person name="Yates T."/>
            <person name="Jawdy S."/>
            <person name="Smart L.B."/>
            <person name="Muchero W."/>
        </authorList>
    </citation>
    <scope>NUCLEOTIDE SEQUENCE</scope>
    <source>
        <tissue evidence="1">Shoot tip</tissue>
    </source>
</reference>
<name>A0A9Q0SSJ6_9ROSI</name>
<sequence length="118" mass="13555">MANQLRETHKEKQRRSLVWATDVVEHRRIMDDIHLQAAPSQAELLYKREVEDLYRLRTSMAMSVRPGNYNDASKKEARSAVNLLIFFYEPALGGMLSVAADAWNSTICCRKMRSALVI</sequence>
<proteinExistence type="predicted"/>
<dbReference type="Proteomes" id="UP001151752">
    <property type="component" value="Chromosome 15W"/>
</dbReference>
<dbReference type="AlphaFoldDB" id="A0A9Q0SSJ6"/>
<evidence type="ECO:0000313" key="1">
    <source>
        <dbReference type="EMBL" id="KAJ6687858.1"/>
    </source>
</evidence>
<evidence type="ECO:0000313" key="2">
    <source>
        <dbReference type="Proteomes" id="UP001151752"/>
    </source>
</evidence>
<reference evidence="1" key="2">
    <citation type="journal article" date="2023" name="Int. J. Mol. Sci.">
        <title>De Novo Assembly and Annotation of 11 Diverse Shrub Willow (Salix) Genomes Reveals Novel Gene Organization in Sex-Linked Regions.</title>
        <authorList>
            <person name="Hyden B."/>
            <person name="Feng K."/>
            <person name="Yates T.B."/>
            <person name="Jawdy S."/>
            <person name="Cereghino C."/>
            <person name="Smart L.B."/>
            <person name="Muchero W."/>
        </authorList>
    </citation>
    <scope>NUCLEOTIDE SEQUENCE</scope>
    <source>
        <tissue evidence="1">Shoot tip</tissue>
    </source>
</reference>
<keyword evidence="2" id="KW-1185">Reference proteome</keyword>
<organism evidence="1 2">
    <name type="scientific">Salix koriyanagi</name>
    <dbReference type="NCBI Taxonomy" id="2511006"/>
    <lineage>
        <taxon>Eukaryota</taxon>
        <taxon>Viridiplantae</taxon>
        <taxon>Streptophyta</taxon>
        <taxon>Embryophyta</taxon>
        <taxon>Tracheophyta</taxon>
        <taxon>Spermatophyta</taxon>
        <taxon>Magnoliopsida</taxon>
        <taxon>eudicotyledons</taxon>
        <taxon>Gunneridae</taxon>
        <taxon>Pentapetalae</taxon>
        <taxon>rosids</taxon>
        <taxon>fabids</taxon>
        <taxon>Malpighiales</taxon>
        <taxon>Salicaceae</taxon>
        <taxon>Saliceae</taxon>
        <taxon>Salix</taxon>
    </lineage>
</organism>
<protein>
    <submittedName>
        <fullName evidence="1">Uncharacterized protein</fullName>
    </submittedName>
</protein>
<comment type="caution">
    <text evidence="1">The sequence shown here is derived from an EMBL/GenBank/DDBJ whole genome shotgun (WGS) entry which is preliminary data.</text>
</comment>
<dbReference type="EMBL" id="JAPFFM010000019">
    <property type="protein sequence ID" value="KAJ6687858.1"/>
    <property type="molecule type" value="Genomic_DNA"/>
</dbReference>